<dbReference type="GeneID" id="105359358"/>
<dbReference type="Pfam" id="PF02939">
    <property type="entry name" value="UcrQ"/>
    <property type="match status" value="1"/>
</dbReference>
<dbReference type="KEGG" id="csol:105359358"/>
<evidence type="ECO:0000256" key="2">
    <source>
        <dbReference type="ARBA" id="ARBA00007668"/>
    </source>
</evidence>
<evidence type="ECO:0000256" key="10">
    <source>
        <dbReference type="ARBA" id="ARBA00023128"/>
    </source>
</evidence>
<evidence type="ECO:0000256" key="5">
    <source>
        <dbReference type="ARBA" id="ARBA00022660"/>
    </source>
</evidence>
<evidence type="ECO:0000256" key="1">
    <source>
        <dbReference type="ARBA" id="ARBA00004434"/>
    </source>
</evidence>
<protein>
    <recommendedName>
        <fullName evidence="3 13">Cytochrome b-c1 complex subunit 8</fullName>
    </recommendedName>
    <alternativeName>
        <fullName evidence="13">Complex III subunit 8</fullName>
    </alternativeName>
</protein>
<evidence type="ECO:0000313" key="15">
    <source>
        <dbReference type="RefSeq" id="XP_011494254.1"/>
    </source>
</evidence>
<keyword evidence="14" id="KW-1185">Reference proteome</keyword>
<accession>A0AAJ6VKZ3</accession>
<dbReference type="Proteomes" id="UP000695007">
    <property type="component" value="Unplaced"/>
</dbReference>
<evidence type="ECO:0000256" key="4">
    <source>
        <dbReference type="ARBA" id="ARBA00022448"/>
    </source>
</evidence>
<dbReference type="FunFam" id="1.20.5.210:FF:000001">
    <property type="entry name" value="Cytochrome b-c1 complex subunit 8"/>
    <property type="match status" value="1"/>
</dbReference>
<comment type="function">
    <text evidence="13">Component of the ubiquinol-cytochrome c oxidoreductase, a multisubunit transmembrane complex that is part of the mitochondrial electron transport chain which drives oxidative phosphorylation. The complex plays an important role in the uptake of multiple carbon sources present in different host niches.</text>
</comment>
<evidence type="ECO:0000256" key="3">
    <source>
        <dbReference type="ARBA" id="ARBA00016324"/>
    </source>
</evidence>
<comment type="subcellular location">
    <subcellularLocation>
        <location evidence="1 13">Mitochondrion inner membrane</location>
        <topology evidence="1 13">Single-pass membrane protein</topology>
    </subcellularLocation>
</comment>
<dbReference type="GO" id="GO:0006122">
    <property type="term" value="P:mitochondrial electron transport, ubiquinol to cytochrome c"/>
    <property type="evidence" value="ECO:0007669"/>
    <property type="project" value="UniProtKB-UniRule"/>
</dbReference>
<keyword evidence="4 13" id="KW-0813">Transport</keyword>
<dbReference type="AlphaFoldDB" id="A0AAJ6VKZ3"/>
<dbReference type="InterPro" id="IPR036642">
    <property type="entry name" value="Cyt_bc1_su8_sf"/>
</dbReference>
<keyword evidence="9" id="KW-1133">Transmembrane helix</keyword>
<dbReference type="Gene3D" id="1.20.5.210">
    <property type="entry name" value="Cytochrome b-c1 complex subunit 8"/>
    <property type="match status" value="1"/>
</dbReference>
<sequence length="82" mass="9710">MHMVFGNLAKITRVIYYRLSPYEQKPFVGIIKHGFPNVLRRLQENIFIVTPPFIFTTLLMSWADSKNLELSVKNPKDYEHEK</sequence>
<evidence type="ECO:0000256" key="8">
    <source>
        <dbReference type="ARBA" id="ARBA00022982"/>
    </source>
</evidence>
<proteinExistence type="inferred from homology"/>
<comment type="similarity">
    <text evidence="2 13">Belongs to the UQCRQ/QCR8 family.</text>
</comment>
<comment type="subunit">
    <text evidence="12 13">Component of the ubiquinol-cytochrome c oxidoreductase (cytochrome b-c1 complex, complex III, CIII), a multisubunit enzyme composed of 11 subunits. The complex is composed of 3 respiratory subunits cytochrome b, cytochrome c1 and Rieske protein UQCRFS1, 2 core protein subunits UQCRC1/QCR1 and UQCRC2/QCR2, and 6 low-molecular weight protein subunits UQCRH/QCR6, UQCRB/QCR7, UQCRQ/QCR8, UQCR10/QCR9, UQCR11/QCR10 and subunit 9, the cleavage product of Rieske protein UQCRFS1. The complex exists as an obligatory dimer and forms supercomplexes (SCs) in the inner mitochondrial membrane with NADH-ubiquinone oxidoreductase (complex I, CI) and cytochrome c oxidase (complex IV, CIV), resulting in different assemblies (supercomplex SCI(1)III(2)IV(1) and megacomplex MCI(2)III(2)IV(2)). Interacts with UQCC6.</text>
</comment>
<organism evidence="14 15">
    <name type="scientific">Ceratosolen solmsi marchali</name>
    <dbReference type="NCBI Taxonomy" id="326594"/>
    <lineage>
        <taxon>Eukaryota</taxon>
        <taxon>Metazoa</taxon>
        <taxon>Ecdysozoa</taxon>
        <taxon>Arthropoda</taxon>
        <taxon>Hexapoda</taxon>
        <taxon>Insecta</taxon>
        <taxon>Pterygota</taxon>
        <taxon>Neoptera</taxon>
        <taxon>Endopterygota</taxon>
        <taxon>Hymenoptera</taxon>
        <taxon>Apocrita</taxon>
        <taxon>Proctotrupomorpha</taxon>
        <taxon>Chalcidoidea</taxon>
        <taxon>Agaonidae</taxon>
        <taxon>Agaoninae</taxon>
        <taxon>Ceratosolen</taxon>
    </lineage>
</organism>
<dbReference type="CTD" id="39950"/>
<evidence type="ECO:0000256" key="11">
    <source>
        <dbReference type="ARBA" id="ARBA00023136"/>
    </source>
</evidence>
<evidence type="ECO:0000256" key="13">
    <source>
        <dbReference type="RuleBase" id="RU368118"/>
    </source>
</evidence>
<gene>
    <name evidence="15" type="primary">LOC105359358</name>
</gene>
<evidence type="ECO:0000256" key="7">
    <source>
        <dbReference type="ARBA" id="ARBA00022792"/>
    </source>
</evidence>
<evidence type="ECO:0000256" key="9">
    <source>
        <dbReference type="ARBA" id="ARBA00022989"/>
    </source>
</evidence>
<keyword evidence="7 13" id="KW-0999">Mitochondrion inner membrane</keyword>
<evidence type="ECO:0000313" key="14">
    <source>
        <dbReference type="Proteomes" id="UP000695007"/>
    </source>
</evidence>
<dbReference type="InterPro" id="IPR004205">
    <property type="entry name" value="Cyt_bc1_su8"/>
</dbReference>
<dbReference type="RefSeq" id="XP_011494254.1">
    <property type="nucleotide sequence ID" value="XM_011495952.1"/>
</dbReference>
<dbReference type="PANTHER" id="PTHR12119:SF2">
    <property type="entry name" value="CYTOCHROME B-C1 COMPLEX SUBUNIT 8"/>
    <property type="match status" value="1"/>
</dbReference>
<keyword evidence="10 13" id="KW-0496">Mitochondrion</keyword>
<keyword evidence="6" id="KW-0812">Transmembrane</keyword>
<keyword evidence="8 13" id="KW-0249">Electron transport</keyword>
<keyword evidence="5 13" id="KW-0679">Respiratory chain</keyword>
<dbReference type="PANTHER" id="PTHR12119">
    <property type="entry name" value="UBIQUINOL-CYTOCHROME C REDUCTASE COMPLEX UBIQUINONE-BINDING PROTEIN QP-C"/>
    <property type="match status" value="1"/>
</dbReference>
<evidence type="ECO:0000256" key="6">
    <source>
        <dbReference type="ARBA" id="ARBA00022692"/>
    </source>
</evidence>
<dbReference type="GO" id="GO:0045275">
    <property type="term" value="C:respiratory chain complex III"/>
    <property type="evidence" value="ECO:0007669"/>
    <property type="project" value="UniProtKB-UniRule"/>
</dbReference>
<evidence type="ECO:0000256" key="12">
    <source>
        <dbReference type="ARBA" id="ARBA00047105"/>
    </source>
</evidence>
<dbReference type="GO" id="GO:0005743">
    <property type="term" value="C:mitochondrial inner membrane"/>
    <property type="evidence" value="ECO:0007669"/>
    <property type="project" value="UniProtKB-SubCell"/>
</dbReference>
<name>A0AAJ6VKZ3_9HYME</name>
<dbReference type="SUPFAM" id="SSF81508">
    <property type="entry name" value="Ubiquinone-binding protein QP-C of cytochrome bc1 complex (Ubiquinol-cytochrome c reductase)"/>
    <property type="match status" value="1"/>
</dbReference>
<reference evidence="15" key="1">
    <citation type="submission" date="2025-08" db="UniProtKB">
        <authorList>
            <consortium name="RefSeq"/>
        </authorList>
    </citation>
    <scope>IDENTIFICATION</scope>
</reference>
<keyword evidence="11" id="KW-0472">Membrane</keyword>